<proteinExistence type="predicted"/>
<organism evidence="2 3">
    <name type="scientific">Boletus edulis BED1</name>
    <dbReference type="NCBI Taxonomy" id="1328754"/>
    <lineage>
        <taxon>Eukaryota</taxon>
        <taxon>Fungi</taxon>
        <taxon>Dikarya</taxon>
        <taxon>Basidiomycota</taxon>
        <taxon>Agaricomycotina</taxon>
        <taxon>Agaricomycetes</taxon>
        <taxon>Agaricomycetidae</taxon>
        <taxon>Boletales</taxon>
        <taxon>Boletineae</taxon>
        <taxon>Boletaceae</taxon>
        <taxon>Boletoideae</taxon>
        <taxon>Boletus</taxon>
    </lineage>
</organism>
<keyword evidence="1" id="KW-0472">Membrane</keyword>
<dbReference type="AlphaFoldDB" id="A0AAD4BL28"/>
<keyword evidence="1" id="KW-0812">Transmembrane</keyword>
<reference evidence="2" key="1">
    <citation type="submission" date="2019-10" db="EMBL/GenBank/DDBJ databases">
        <authorList>
            <consortium name="DOE Joint Genome Institute"/>
            <person name="Kuo A."/>
            <person name="Miyauchi S."/>
            <person name="Kiss E."/>
            <person name="Drula E."/>
            <person name="Kohler A."/>
            <person name="Sanchez-Garcia M."/>
            <person name="Andreopoulos B."/>
            <person name="Barry K.W."/>
            <person name="Bonito G."/>
            <person name="Buee M."/>
            <person name="Carver A."/>
            <person name="Chen C."/>
            <person name="Cichocki N."/>
            <person name="Clum A."/>
            <person name="Culley D."/>
            <person name="Crous P.W."/>
            <person name="Fauchery L."/>
            <person name="Girlanda M."/>
            <person name="Hayes R."/>
            <person name="Keri Z."/>
            <person name="LaButti K."/>
            <person name="Lipzen A."/>
            <person name="Lombard V."/>
            <person name="Magnuson J."/>
            <person name="Maillard F."/>
            <person name="Morin E."/>
            <person name="Murat C."/>
            <person name="Nolan M."/>
            <person name="Ohm R."/>
            <person name="Pangilinan J."/>
            <person name="Pereira M."/>
            <person name="Perotto S."/>
            <person name="Peter M."/>
            <person name="Riley R."/>
            <person name="Sitrit Y."/>
            <person name="Stielow B."/>
            <person name="Szollosi G."/>
            <person name="Zifcakova L."/>
            <person name="Stursova M."/>
            <person name="Spatafora J.W."/>
            <person name="Tedersoo L."/>
            <person name="Vaario L.-M."/>
            <person name="Yamada A."/>
            <person name="Yan M."/>
            <person name="Wang P."/>
            <person name="Xu J."/>
            <person name="Bruns T."/>
            <person name="Baldrian P."/>
            <person name="Vilgalys R."/>
            <person name="Henrissat B."/>
            <person name="Grigoriev I.V."/>
            <person name="Hibbett D."/>
            <person name="Nagy L.G."/>
            <person name="Martin F.M."/>
        </authorList>
    </citation>
    <scope>NUCLEOTIDE SEQUENCE</scope>
    <source>
        <strain evidence="2">BED1</strain>
    </source>
</reference>
<feature type="transmembrane region" description="Helical" evidence="1">
    <location>
        <begin position="20"/>
        <end position="39"/>
    </location>
</feature>
<reference evidence="2" key="2">
    <citation type="journal article" date="2020" name="Nat. Commun.">
        <title>Large-scale genome sequencing of mycorrhizal fungi provides insights into the early evolution of symbiotic traits.</title>
        <authorList>
            <person name="Miyauchi S."/>
            <person name="Kiss E."/>
            <person name="Kuo A."/>
            <person name="Drula E."/>
            <person name="Kohler A."/>
            <person name="Sanchez-Garcia M."/>
            <person name="Morin E."/>
            <person name="Andreopoulos B."/>
            <person name="Barry K.W."/>
            <person name="Bonito G."/>
            <person name="Buee M."/>
            <person name="Carver A."/>
            <person name="Chen C."/>
            <person name="Cichocki N."/>
            <person name="Clum A."/>
            <person name="Culley D."/>
            <person name="Crous P.W."/>
            <person name="Fauchery L."/>
            <person name="Girlanda M."/>
            <person name="Hayes R.D."/>
            <person name="Keri Z."/>
            <person name="LaButti K."/>
            <person name="Lipzen A."/>
            <person name="Lombard V."/>
            <person name="Magnuson J."/>
            <person name="Maillard F."/>
            <person name="Murat C."/>
            <person name="Nolan M."/>
            <person name="Ohm R.A."/>
            <person name="Pangilinan J."/>
            <person name="Pereira M.F."/>
            <person name="Perotto S."/>
            <person name="Peter M."/>
            <person name="Pfister S."/>
            <person name="Riley R."/>
            <person name="Sitrit Y."/>
            <person name="Stielow J.B."/>
            <person name="Szollosi G."/>
            <person name="Zifcakova L."/>
            <person name="Stursova M."/>
            <person name="Spatafora J.W."/>
            <person name="Tedersoo L."/>
            <person name="Vaario L.M."/>
            <person name="Yamada A."/>
            <person name="Yan M."/>
            <person name="Wang P."/>
            <person name="Xu J."/>
            <person name="Bruns T."/>
            <person name="Baldrian P."/>
            <person name="Vilgalys R."/>
            <person name="Dunand C."/>
            <person name="Henrissat B."/>
            <person name="Grigoriev I.V."/>
            <person name="Hibbett D."/>
            <person name="Nagy L.G."/>
            <person name="Martin F.M."/>
        </authorList>
    </citation>
    <scope>NUCLEOTIDE SEQUENCE</scope>
    <source>
        <strain evidence="2">BED1</strain>
    </source>
</reference>
<dbReference type="EMBL" id="WHUW01000032">
    <property type="protein sequence ID" value="KAF8433682.1"/>
    <property type="molecule type" value="Genomic_DNA"/>
</dbReference>
<evidence type="ECO:0000256" key="1">
    <source>
        <dbReference type="SAM" id="Phobius"/>
    </source>
</evidence>
<evidence type="ECO:0000313" key="2">
    <source>
        <dbReference type="EMBL" id="KAF8433682.1"/>
    </source>
</evidence>
<comment type="caution">
    <text evidence="2">The sequence shown here is derived from an EMBL/GenBank/DDBJ whole genome shotgun (WGS) entry which is preliminary data.</text>
</comment>
<keyword evidence="3" id="KW-1185">Reference proteome</keyword>
<protein>
    <submittedName>
        <fullName evidence="2">Uncharacterized protein</fullName>
    </submittedName>
</protein>
<evidence type="ECO:0000313" key="3">
    <source>
        <dbReference type="Proteomes" id="UP001194468"/>
    </source>
</evidence>
<dbReference type="Proteomes" id="UP001194468">
    <property type="component" value="Unassembled WGS sequence"/>
</dbReference>
<name>A0AAD4BL28_BOLED</name>
<accession>A0AAD4BL28</accession>
<gene>
    <name evidence="2" type="ORF">L210DRAFT_2694732</name>
</gene>
<keyword evidence="1" id="KW-1133">Transmembrane helix</keyword>
<sequence length="265" mass="30943">MHPYKVMDGPLPFRIHRHHAAFVSAISIAAFLALCRFLVNAMYHKDIHLESVTSSYLSHDSVRWRERTPRLDAAQNKEVDRARMFIREIGERVIVPLLRSIEAEEQGRRLVGFDQRFKDANRLKHKVADQLRWVPGSTPIQVLAAIPDAVRFTLQYQETEYVEGVWKDMERLRDRGLIPVDLYNAWANDQYKGINARWREPTSGLVFEVQFHTEASFRAKELTHKAYEWIRSDAVEETDRAILRAFQRQVNVKVQIPPGAVEIRE</sequence>